<keyword evidence="5 6" id="KW-0472">Membrane</keyword>
<keyword evidence="10" id="KW-1185">Reference proteome</keyword>
<dbReference type="RefSeq" id="WP_285568686.1">
    <property type="nucleotide sequence ID" value="NZ_BSDE01000001.1"/>
</dbReference>
<dbReference type="Proteomes" id="UP001165069">
    <property type="component" value="Unassembled WGS sequence"/>
</dbReference>
<evidence type="ECO:0000256" key="4">
    <source>
        <dbReference type="ARBA" id="ARBA00022989"/>
    </source>
</evidence>
<evidence type="ECO:0000259" key="8">
    <source>
        <dbReference type="Pfam" id="PF12704"/>
    </source>
</evidence>
<feature type="transmembrane region" description="Helical" evidence="6">
    <location>
        <begin position="321"/>
        <end position="345"/>
    </location>
</feature>
<keyword evidence="4 6" id="KW-1133">Transmembrane helix</keyword>
<reference evidence="9 10" key="1">
    <citation type="journal article" date="2023" name="Antonie Van Leeuwenhoek">
        <title>Mesoterricola silvestris gen. nov., sp. nov., Mesoterricola sediminis sp. nov., Geothrix oryzae sp. nov., Geothrix edaphica sp. nov., Geothrix rubra sp. nov., and Geothrix limicola sp. nov., six novel members of Acidobacteriota isolated from soils.</title>
        <authorList>
            <person name="Itoh H."/>
            <person name="Sugisawa Y."/>
            <person name="Mise K."/>
            <person name="Xu Z."/>
            <person name="Kuniyasu M."/>
            <person name="Ushijima N."/>
            <person name="Kawano K."/>
            <person name="Kobayashi E."/>
            <person name="Shiratori Y."/>
            <person name="Masuda Y."/>
            <person name="Senoo K."/>
        </authorList>
    </citation>
    <scope>NUCLEOTIDE SEQUENCE [LARGE SCALE GENOMIC DNA]</scope>
    <source>
        <strain evidence="9 10">Red804</strain>
    </source>
</reference>
<dbReference type="Pfam" id="PF02687">
    <property type="entry name" value="FtsX"/>
    <property type="match status" value="1"/>
</dbReference>
<evidence type="ECO:0000256" key="1">
    <source>
        <dbReference type="ARBA" id="ARBA00004651"/>
    </source>
</evidence>
<dbReference type="PANTHER" id="PTHR30572">
    <property type="entry name" value="MEMBRANE COMPONENT OF TRANSPORTER-RELATED"/>
    <property type="match status" value="1"/>
</dbReference>
<feature type="transmembrane region" description="Helical" evidence="6">
    <location>
        <begin position="40"/>
        <end position="63"/>
    </location>
</feature>
<evidence type="ECO:0000256" key="2">
    <source>
        <dbReference type="ARBA" id="ARBA00022475"/>
    </source>
</evidence>
<comment type="subcellular location">
    <subcellularLocation>
        <location evidence="1">Cell membrane</location>
        <topology evidence="1">Multi-pass membrane protein</topology>
    </subcellularLocation>
</comment>
<comment type="caution">
    <text evidence="9">The sequence shown here is derived from an EMBL/GenBank/DDBJ whole genome shotgun (WGS) entry which is preliminary data.</text>
</comment>
<evidence type="ECO:0000256" key="5">
    <source>
        <dbReference type="ARBA" id="ARBA00023136"/>
    </source>
</evidence>
<feature type="transmembrane region" description="Helical" evidence="6">
    <location>
        <begin position="365"/>
        <end position="391"/>
    </location>
</feature>
<feature type="transmembrane region" description="Helical" evidence="6">
    <location>
        <begin position="276"/>
        <end position="301"/>
    </location>
</feature>
<dbReference type="InterPro" id="IPR050250">
    <property type="entry name" value="Macrolide_Exporter_MacB"/>
</dbReference>
<proteinExistence type="predicted"/>
<feature type="transmembrane region" description="Helical" evidence="6">
    <location>
        <begin position="6"/>
        <end position="28"/>
    </location>
</feature>
<name>A0ABQ5QAL7_9BACT</name>
<dbReference type="PANTHER" id="PTHR30572:SF15">
    <property type="entry name" value="ABC TRANSPORTER PERMEASE"/>
    <property type="match status" value="1"/>
</dbReference>
<dbReference type="Pfam" id="PF12704">
    <property type="entry name" value="MacB_PCD"/>
    <property type="match status" value="1"/>
</dbReference>
<dbReference type="InterPro" id="IPR003838">
    <property type="entry name" value="ABC3_permease_C"/>
</dbReference>
<evidence type="ECO:0000259" key="7">
    <source>
        <dbReference type="Pfam" id="PF02687"/>
    </source>
</evidence>
<gene>
    <name evidence="9" type="ORF">GETHLI_00230</name>
</gene>
<evidence type="ECO:0000313" key="10">
    <source>
        <dbReference type="Proteomes" id="UP001165069"/>
    </source>
</evidence>
<protein>
    <submittedName>
        <fullName evidence="9">Multidrug ABC transporter permease</fullName>
    </submittedName>
</protein>
<dbReference type="EMBL" id="BSDE01000001">
    <property type="protein sequence ID" value="GLH71521.1"/>
    <property type="molecule type" value="Genomic_DNA"/>
</dbReference>
<evidence type="ECO:0000313" key="9">
    <source>
        <dbReference type="EMBL" id="GLH71521.1"/>
    </source>
</evidence>
<evidence type="ECO:0000256" key="6">
    <source>
        <dbReference type="SAM" id="Phobius"/>
    </source>
</evidence>
<keyword evidence="2" id="KW-1003">Cell membrane</keyword>
<keyword evidence="3 6" id="KW-0812">Transmembrane</keyword>
<dbReference type="InterPro" id="IPR025857">
    <property type="entry name" value="MacB_PCD"/>
</dbReference>
<feature type="domain" description="ABC3 transporter permease C-terminal" evidence="7">
    <location>
        <begin position="280"/>
        <end position="400"/>
    </location>
</feature>
<accession>A0ABQ5QAL7</accession>
<sequence>MIGLLFALPFLTYLGWLVWALVAYPIPLSYNLRSLWQRKVSTLSTAAAIALVVGIFVVVLSLAQGLSVAFVSSGRADQALVLRPNARFELNSSIERDRMRILKVHPMLKRDAEGPMASAEVVVVKLFPMADGSDTNVTIRGLERMGLTLRPQVHLVQGRWFRPGLSEVVVPRKMQGRFPGMEMGRSLRMGGRDWQIVGAFDAGGASFESEVWSDVNDVMQAFKRESYSVMAARLEQPERLEGFAKAVEEDKRLQLEVVRETDYFKELTKAGDPIKILGNLITLILTGAAIFAAMNTMYAAVAGRTKEIGTLRALGFRQREILASFQWESIFLCVSGGLLGSGLALFVNGIQTGTTSFETFSDVSFAFTITPGLMAQGVAFSLVMGLLGGFLPAWRASRLPLTEAMKGG</sequence>
<evidence type="ECO:0000256" key="3">
    <source>
        <dbReference type="ARBA" id="ARBA00022692"/>
    </source>
</evidence>
<feature type="domain" description="MacB-like periplasmic core" evidence="8">
    <location>
        <begin position="42"/>
        <end position="249"/>
    </location>
</feature>
<organism evidence="9 10">
    <name type="scientific">Geothrix limicola</name>
    <dbReference type="NCBI Taxonomy" id="2927978"/>
    <lineage>
        <taxon>Bacteria</taxon>
        <taxon>Pseudomonadati</taxon>
        <taxon>Acidobacteriota</taxon>
        <taxon>Holophagae</taxon>
        <taxon>Holophagales</taxon>
        <taxon>Holophagaceae</taxon>
        <taxon>Geothrix</taxon>
    </lineage>
</organism>